<dbReference type="RefSeq" id="YP_009739438.1">
    <property type="nucleotide sequence ID" value="NC_046502.1"/>
</dbReference>
<feature type="region of interest" description="Disordered" evidence="1">
    <location>
        <begin position="263"/>
        <end position="328"/>
    </location>
</feature>
<evidence type="ECO:0000313" key="3">
    <source>
        <dbReference type="EMBL" id="QIC20282.1"/>
    </source>
</evidence>
<evidence type="ECO:0000256" key="1">
    <source>
        <dbReference type="SAM" id="MobiDB-lite"/>
    </source>
</evidence>
<keyword evidence="2" id="KW-0472">Membrane</keyword>
<gene>
    <name evidence="3" type="primary">orf510</name>
</gene>
<sequence length="510" mass="59369">MKIMKTNLNNIAKLYITILSYPSVIKLKPFKQLFIFMILIVPTLLLTTGFINNINYDIIKVIIINFTLLYFLFIILNLMVRIYNMLVRVSHYFIQSSHLDRSLIIGYYIYNLLGILLTSILLYKLEFSLIQYDPTIINYIYIYIFFTIIISLIYIDYISGLELQINSINITKLTHLFICVNISLILLCFINALKLTFGEFILSDKELLKIFTTLNYYGAESSSSGSLNQNSQEISIRNQMGDRELESHRADTPVPDILLLHNNNVNDDTVTPTPRGRRLERGNINDGSVTPTPRGRRLERGNVSDESVTPTPRGRRLERGNVNTTSSTTSSWMIPYLEKLRPYHETLCGIMDNQRWIFFQYHPGLDVASMDLQIEGLRRIISHNITADIPIPTIIRELQSRQIAEFKRIVTIESMYKGISPGCRPYHPPKFGYNMNQSFRPSHLDRPSNWPGLRSVLSPRDLERKIKLHRYTLKIYDSLEFYNLYRSWNLPQSRENIPLLSVNTFLQNKR</sequence>
<feature type="transmembrane region" description="Helical" evidence="2">
    <location>
        <begin position="104"/>
        <end position="124"/>
    </location>
</feature>
<feature type="transmembrane region" description="Helical" evidence="2">
    <location>
        <begin position="136"/>
        <end position="155"/>
    </location>
</feature>
<keyword evidence="2" id="KW-0812">Transmembrane</keyword>
<keyword evidence="3" id="KW-0496">Mitochondrion</keyword>
<evidence type="ECO:0000256" key="2">
    <source>
        <dbReference type="SAM" id="Phobius"/>
    </source>
</evidence>
<reference evidence="3" key="1">
    <citation type="journal article" date="2021" name="Front. Genet.">
        <title>Comparative Mitogenomic Analysis Reveals Dynamics of Intron Within and Between Tricholoma Species and Phylogeny of Basidiomycota.</title>
        <authorList>
            <person name="Huang W."/>
            <person name="Feng H."/>
            <person name="Tu W."/>
            <person name="Xiong C."/>
            <person name="Jin X."/>
            <person name="Li P."/>
            <person name="Wang X."/>
            <person name="Li Q."/>
        </authorList>
    </citation>
    <scope>NUCLEOTIDE SEQUENCE</scope>
</reference>
<name>A0A6C0W685_9AGAR</name>
<keyword evidence="2" id="KW-1133">Transmembrane helix</keyword>
<feature type="transmembrane region" description="Helical" evidence="2">
    <location>
        <begin position="33"/>
        <end position="52"/>
    </location>
</feature>
<dbReference type="GeneID" id="44802833"/>
<proteinExistence type="predicted"/>
<protein>
    <submittedName>
        <fullName evidence="3">Uncharacterized protein</fullName>
    </submittedName>
</protein>
<feature type="transmembrane region" description="Helical" evidence="2">
    <location>
        <begin position="58"/>
        <end position="83"/>
    </location>
</feature>
<feature type="compositionally biased region" description="Low complexity" evidence="1">
    <location>
        <begin position="263"/>
        <end position="274"/>
    </location>
</feature>
<geneLocation type="mitochondrion" evidence="3"/>
<dbReference type="EMBL" id="MN873038">
    <property type="protein sequence ID" value="QIC20282.1"/>
    <property type="molecule type" value="Genomic_DNA"/>
</dbReference>
<organism evidence="3">
    <name type="scientific">Tricholoma saponaceum</name>
    <dbReference type="NCBI Taxonomy" id="113602"/>
    <lineage>
        <taxon>Eukaryota</taxon>
        <taxon>Fungi</taxon>
        <taxon>Dikarya</taxon>
        <taxon>Basidiomycota</taxon>
        <taxon>Agaricomycotina</taxon>
        <taxon>Agaricomycetes</taxon>
        <taxon>Agaricomycetidae</taxon>
        <taxon>Agaricales</taxon>
        <taxon>Tricholomatineae</taxon>
        <taxon>Tricholomataceae</taxon>
        <taxon>Tricholoma</taxon>
    </lineage>
</organism>
<feature type="transmembrane region" description="Helical" evidence="2">
    <location>
        <begin position="176"/>
        <end position="197"/>
    </location>
</feature>
<dbReference type="AlphaFoldDB" id="A0A6C0W685"/>
<accession>A0A6C0W685</accession>